<feature type="region of interest" description="Disordered" evidence="1">
    <location>
        <begin position="59"/>
        <end position="78"/>
    </location>
</feature>
<dbReference type="AlphaFoldDB" id="A0A9E7G8P3"/>
<gene>
    <name evidence="2" type="ORF">MUK42_34968</name>
</gene>
<evidence type="ECO:0000256" key="1">
    <source>
        <dbReference type="SAM" id="MobiDB-lite"/>
    </source>
</evidence>
<reference evidence="2" key="1">
    <citation type="submission" date="2022-05" db="EMBL/GenBank/DDBJ databases">
        <title>The Musa troglodytarum L. genome provides insights into the mechanism of non-climacteric behaviour and enrichment of carotenoids.</title>
        <authorList>
            <person name="Wang J."/>
        </authorList>
    </citation>
    <scope>NUCLEOTIDE SEQUENCE</scope>
    <source>
        <tissue evidence="2">Leaf</tissue>
    </source>
</reference>
<feature type="compositionally biased region" description="Acidic residues" evidence="1">
    <location>
        <begin position="60"/>
        <end position="70"/>
    </location>
</feature>
<dbReference type="OrthoDB" id="1930763at2759"/>
<dbReference type="EMBL" id="CP097507">
    <property type="protein sequence ID" value="URE06918.1"/>
    <property type="molecule type" value="Genomic_DNA"/>
</dbReference>
<sequence length="115" mass="13023">MLSQSALRTFTLSTLICPDLLSYSSWLGTGLCFVQHHTIAEEMEEMQSFNKETVLRDLTDESEEPGEEFYNDSNSISEGYDTTVTLDLDDEAEKLDQATNNKKGKKFNNVIQDSK</sequence>
<evidence type="ECO:0000313" key="3">
    <source>
        <dbReference type="Proteomes" id="UP001055439"/>
    </source>
</evidence>
<proteinExistence type="predicted"/>
<evidence type="ECO:0000313" key="2">
    <source>
        <dbReference type="EMBL" id="URE06918.1"/>
    </source>
</evidence>
<protein>
    <submittedName>
        <fullName evidence="2">Uncharacterized protein</fullName>
    </submittedName>
</protein>
<keyword evidence="3" id="KW-1185">Reference proteome</keyword>
<organism evidence="2 3">
    <name type="scientific">Musa troglodytarum</name>
    <name type="common">fe'i banana</name>
    <dbReference type="NCBI Taxonomy" id="320322"/>
    <lineage>
        <taxon>Eukaryota</taxon>
        <taxon>Viridiplantae</taxon>
        <taxon>Streptophyta</taxon>
        <taxon>Embryophyta</taxon>
        <taxon>Tracheophyta</taxon>
        <taxon>Spermatophyta</taxon>
        <taxon>Magnoliopsida</taxon>
        <taxon>Liliopsida</taxon>
        <taxon>Zingiberales</taxon>
        <taxon>Musaceae</taxon>
        <taxon>Musa</taxon>
    </lineage>
</organism>
<name>A0A9E7G8P3_9LILI</name>
<accession>A0A9E7G8P3</accession>
<dbReference type="Proteomes" id="UP001055439">
    <property type="component" value="Chromosome 5"/>
</dbReference>